<dbReference type="PANTHER" id="PTHR43079:SF1">
    <property type="entry name" value="CADMIUM_ZINC-TRANSPORTING ATPASE HMA1, CHLOROPLASTIC-RELATED"/>
    <property type="match status" value="1"/>
</dbReference>
<dbReference type="SFLD" id="SFLDF00027">
    <property type="entry name" value="p-type_atpase"/>
    <property type="match status" value="1"/>
</dbReference>
<sequence>MTLSRFRVFATNHTDALAAILCAVLVAFGWLALYANWIGLALLILAAAYVIGGYDSARAGVTTLVQEQELDVDLLMIVAALGAAGLGVWRQEYFLIIDGAVLILIFAISGALEGYAMQRTDRSIRGLMSLTPDTARLLQPNGQTQEVPIAQLQVGDTILVRPGELIPTDAHISEGYSTLNQAAITGESIPVEKTIGDEVFAGTLNGNGALKLTLHQPPESSLIQRVIRLVEQAKTETPPSQQFIERFERGYARVVVIVGILLAVLPPLLGNWNWETTIYRALIFLVVASPCALMAAIMPTLLSGIANGAKQGILFKNGAQLEQIGRIKAIAFDKTGTLTTGQPDVDQVIPAPGYSECQVLQVAAKLEAYSEHPIGQAIVTAAQTQLEEQLSSPDTVLTKLDTPTTIQAFPGQGILGWLDRQPTAVGQWQFVQAYNSACPPTLQARSEQLQQAGKTVVWVAQADQILGLIAIADRVRPEATGTITHLKTLGLVPIMLTGDNQATADSVAATVGIDRVYANLLPEDKLSLIRQLQQQYGAVAMVGDGINDAPALAQASVGIAMGVAGSDVALETADIVLMSDRLERIAAAVQLGKRSQRIVKQNIVFALSFIAVLIVANFVGGINLPLGVIGHEGSTVLVTLSGLRLLR</sequence>
<feature type="transmembrane region" description="Helical" evidence="14">
    <location>
        <begin position="281"/>
        <end position="306"/>
    </location>
</feature>
<evidence type="ECO:0000256" key="2">
    <source>
        <dbReference type="ARBA" id="ARBA00006024"/>
    </source>
</evidence>
<evidence type="ECO:0000256" key="6">
    <source>
        <dbReference type="ARBA" id="ARBA00022723"/>
    </source>
</evidence>
<feature type="transmembrane region" description="Helical" evidence="14">
    <location>
        <begin position="37"/>
        <end position="57"/>
    </location>
</feature>
<dbReference type="GO" id="GO:0005886">
    <property type="term" value="C:plasma membrane"/>
    <property type="evidence" value="ECO:0007669"/>
    <property type="project" value="UniProtKB-SubCell"/>
</dbReference>
<dbReference type="NCBIfam" id="TIGR01525">
    <property type="entry name" value="ATPase-IB_hvy"/>
    <property type="match status" value="1"/>
</dbReference>
<gene>
    <name evidence="16" type="ORF">OXH18_08945</name>
</gene>
<keyword evidence="3" id="KW-0813">Transport</keyword>
<dbReference type="GO" id="GO:0005524">
    <property type="term" value="F:ATP binding"/>
    <property type="evidence" value="ECO:0007669"/>
    <property type="project" value="UniProtKB-UniRule"/>
</dbReference>
<dbReference type="PANTHER" id="PTHR43079">
    <property type="entry name" value="PROBABLE CADMIUM/ZINC-TRANSPORTING ATPASE HMA1"/>
    <property type="match status" value="1"/>
</dbReference>
<comment type="subcellular location">
    <subcellularLocation>
        <location evidence="1">Cell membrane</location>
        <topology evidence="1">Multi-pass membrane protein</topology>
    </subcellularLocation>
</comment>
<evidence type="ECO:0000259" key="15">
    <source>
        <dbReference type="Pfam" id="PF00122"/>
    </source>
</evidence>
<name>A0A9E8ZEW3_9CYAN</name>
<keyword evidence="5 14" id="KW-0812">Transmembrane</keyword>
<dbReference type="InterPro" id="IPR008250">
    <property type="entry name" value="ATPase_P-typ_transduc_dom_A_sf"/>
</dbReference>
<dbReference type="FunFam" id="2.70.150.10:FF:000002">
    <property type="entry name" value="Copper-transporting ATPase 1, putative"/>
    <property type="match status" value="1"/>
</dbReference>
<keyword evidence="4 14" id="KW-1003">Cell membrane</keyword>
<dbReference type="Gene3D" id="3.40.50.1000">
    <property type="entry name" value="HAD superfamily/HAD-like"/>
    <property type="match status" value="1"/>
</dbReference>
<keyword evidence="17" id="KW-1185">Reference proteome</keyword>
<dbReference type="PROSITE" id="PS01229">
    <property type="entry name" value="COF_2"/>
    <property type="match status" value="1"/>
</dbReference>
<keyword evidence="11 14" id="KW-1133">Transmembrane helix</keyword>
<accession>A0A9E8ZEW3</accession>
<dbReference type="GO" id="GO:0016887">
    <property type="term" value="F:ATP hydrolysis activity"/>
    <property type="evidence" value="ECO:0007669"/>
    <property type="project" value="InterPro"/>
</dbReference>
<dbReference type="RefSeq" id="WP_268612195.1">
    <property type="nucleotide sequence ID" value="NZ_CP113797.1"/>
</dbReference>
<feature type="transmembrane region" description="Helical" evidence="14">
    <location>
        <begin position="95"/>
        <end position="116"/>
    </location>
</feature>
<evidence type="ECO:0000256" key="14">
    <source>
        <dbReference type="RuleBase" id="RU362081"/>
    </source>
</evidence>
<evidence type="ECO:0000256" key="3">
    <source>
        <dbReference type="ARBA" id="ARBA00022448"/>
    </source>
</evidence>
<dbReference type="SFLD" id="SFLDG00002">
    <property type="entry name" value="C1.7:_P-type_atpase_like"/>
    <property type="match status" value="1"/>
</dbReference>
<dbReference type="InterPro" id="IPR059000">
    <property type="entry name" value="ATPase_P-type_domA"/>
</dbReference>
<evidence type="ECO:0000256" key="7">
    <source>
        <dbReference type="ARBA" id="ARBA00022741"/>
    </source>
</evidence>
<evidence type="ECO:0000256" key="9">
    <source>
        <dbReference type="ARBA" id="ARBA00022842"/>
    </source>
</evidence>
<evidence type="ECO:0000313" key="16">
    <source>
        <dbReference type="EMBL" id="WAL62095.1"/>
    </source>
</evidence>
<evidence type="ECO:0000256" key="8">
    <source>
        <dbReference type="ARBA" id="ARBA00022840"/>
    </source>
</evidence>
<evidence type="ECO:0000256" key="11">
    <source>
        <dbReference type="ARBA" id="ARBA00022989"/>
    </source>
</evidence>
<dbReference type="SUPFAM" id="SSF81665">
    <property type="entry name" value="Calcium ATPase, transmembrane domain M"/>
    <property type="match status" value="1"/>
</dbReference>
<evidence type="ECO:0000256" key="1">
    <source>
        <dbReference type="ARBA" id="ARBA00004651"/>
    </source>
</evidence>
<dbReference type="CDD" id="cd07551">
    <property type="entry name" value="P-type_ATPase_HM_ZosA_PfeT-like"/>
    <property type="match status" value="1"/>
</dbReference>
<dbReference type="PRINTS" id="PR00120">
    <property type="entry name" value="HATPASE"/>
</dbReference>
<dbReference type="SFLD" id="SFLDS00003">
    <property type="entry name" value="Haloacid_Dehalogenase"/>
    <property type="match status" value="1"/>
</dbReference>
<evidence type="ECO:0000256" key="10">
    <source>
        <dbReference type="ARBA" id="ARBA00022967"/>
    </source>
</evidence>
<feature type="transmembrane region" description="Helical" evidence="14">
    <location>
        <begin position="250"/>
        <end position="269"/>
    </location>
</feature>
<dbReference type="InterPro" id="IPR023214">
    <property type="entry name" value="HAD_sf"/>
</dbReference>
<evidence type="ECO:0000256" key="12">
    <source>
        <dbReference type="ARBA" id="ARBA00023065"/>
    </source>
</evidence>
<evidence type="ECO:0000256" key="13">
    <source>
        <dbReference type="ARBA" id="ARBA00023136"/>
    </source>
</evidence>
<dbReference type="Gene3D" id="2.70.150.10">
    <property type="entry name" value="Calcium-transporting ATPase, cytoplasmic transduction domain A"/>
    <property type="match status" value="1"/>
</dbReference>
<keyword evidence="13 14" id="KW-0472">Membrane</keyword>
<feature type="domain" description="P-type ATPase A" evidence="15">
    <location>
        <begin position="130"/>
        <end position="231"/>
    </location>
</feature>
<keyword evidence="7 14" id="KW-0547">Nucleotide-binding</keyword>
<dbReference type="InterPro" id="IPR023299">
    <property type="entry name" value="ATPase_P-typ_cyto_dom_N"/>
</dbReference>
<organism evidence="16 17">
    <name type="scientific">Thermocoleostomius sinensis A174</name>
    <dbReference type="NCBI Taxonomy" id="2016057"/>
    <lineage>
        <taxon>Bacteria</taxon>
        <taxon>Bacillati</taxon>
        <taxon>Cyanobacteriota</taxon>
        <taxon>Cyanophyceae</taxon>
        <taxon>Oculatellales</taxon>
        <taxon>Oculatellaceae</taxon>
        <taxon>Thermocoleostomius</taxon>
    </lineage>
</organism>
<feature type="transmembrane region" description="Helical" evidence="14">
    <location>
        <begin position="603"/>
        <end position="622"/>
    </location>
</feature>
<proteinExistence type="inferred from homology"/>
<dbReference type="InterPro" id="IPR036412">
    <property type="entry name" value="HAD-like_sf"/>
</dbReference>
<dbReference type="GO" id="GO:0019829">
    <property type="term" value="F:ATPase-coupled monoatomic cation transmembrane transporter activity"/>
    <property type="evidence" value="ECO:0007669"/>
    <property type="project" value="InterPro"/>
</dbReference>
<evidence type="ECO:0000313" key="17">
    <source>
        <dbReference type="Proteomes" id="UP001163152"/>
    </source>
</evidence>
<protein>
    <submittedName>
        <fullName evidence="16">Heavy metal translocating P-type ATPase</fullName>
    </submittedName>
</protein>
<keyword evidence="8 14" id="KW-0067">ATP-binding</keyword>
<dbReference type="EMBL" id="CP113797">
    <property type="protein sequence ID" value="WAL62095.1"/>
    <property type="molecule type" value="Genomic_DNA"/>
</dbReference>
<dbReference type="Pfam" id="PF00122">
    <property type="entry name" value="E1-E2_ATPase"/>
    <property type="match status" value="1"/>
</dbReference>
<dbReference type="AlphaFoldDB" id="A0A9E8ZEW3"/>
<reference evidence="16" key="1">
    <citation type="submission" date="2022-12" db="EMBL/GenBank/DDBJ databases">
        <title>Polyphasic identification of a Novel Hot-Spring Cyanobacterium Ocullathermofonsia sinensis gen nov. sp. nov. and Genomic Insights on its Adaptations to the Thermal Habitat.</title>
        <authorList>
            <person name="Daroch M."/>
            <person name="Tang J."/>
            <person name="Jiang Y."/>
        </authorList>
    </citation>
    <scope>NUCLEOTIDE SEQUENCE</scope>
    <source>
        <strain evidence="16">PKUAC-SCTA174</strain>
    </source>
</reference>
<dbReference type="PRINTS" id="PR00119">
    <property type="entry name" value="CATATPASE"/>
</dbReference>
<dbReference type="SUPFAM" id="SSF56784">
    <property type="entry name" value="HAD-like"/>
    <property type="match status" value="1"/>
</dbReference>
<dbReference type="KEGG" id="tsin:OXH18_08945"/>
<dbReference type="NCBIfam" id="TIGR01494">
    <property type="entry name" value="ATPase_P-type"/>
    <property type="match status" value="2"/>
</dbReference>
<dbReference type="FunFam" id="3.40.50.1000:FF:000020">
    <property type="entry name" value="Probable cation-transporting P-type ATPase"/>
    <property type="match status" value="1"/>
</dbReference>
<dbReference type="GO" id="GO:0046872">
    <property type="term" value="F:metal ion binding"/>
    <property type="evidence" value="ECO:0007669"/>
    <property type="project" value="UniProtKB-KW"/>
</dbReference>
<keyword evidence="9" id="KW-0460">Magnesium</keyword>
<keyword evidence="12" id="KW-0406">Ion transport</keyword>
<dbReference type="Pfam" id="PF00702">
    <property type="entry name" value="Hydrolase"/>
    <property type="match status" value="1"/>
</dbReference>
<dbReference type="InterPro" id="IPR001757">
    <property type="entry name" value="P_typ_ATPase"/>
</dbReference>
<dbReference type="Gene3D" id="3.40.1110.10">
    <property type="entry name" value="Calcium-transporting ATPase, cytoplasmic domain N"/>
    <property type="match status" value="1"/>
</dbReference>
<dbReference type="SUPFAM" id="SSF81653">
    <property type="entry name" value="Calcium ATPase, transduction domain A"/>
    <property type="match status" value="1"/>
</dbReference>
<evidence type="ECO:0000256" key="5">
    <source>
        <dbReference type="ARBA" id="ARBA00022692"/>
    </source>
</evidence>
<dbReference type="InterPro" id="IPR018303">
    <property type="entry name" value="ATPase_P-typ_P_site"/>
</dbReference>
<dbReference type="InterPro" id="IPR051949">
    <property type="entry name" value="Cation_Transport_ATPase"/>
</dbReference>
<dbReference type="InterPro" id="IPR023298">
    <property type="entry name" value="ATPase_P-typ_TM_dom_sf"/>
</dbReference>
<dbReference type="InterPro" id="IPR044492">
    <property type="entry name" value="P_typ_ATPase_HD_dom"/>
</dbReference>
<keyword evidence="10" id="KW-1278">Translocase</keyword>
<dbReference type="Proteomes" id="UP001163152">
    <property type="component" value="Chromosome"/>
</dbReference>
<keyword evidence="6 14" id="KW-0479">Metal-binding</keyword>
<evidence type="ECO:0000256" key="4">
    <source>
        <dbReference type="ARBA" id="ARBA00022475"/>
    </source>
</evidence>
<dbReference type="InterPro" id="IPR027256">
    <property type="entry name" value="P-typ_ATPase_IB"/>
</dbReference>
<dbReference type="PROSITE" id="PS00154">
    <property type="entry name" value="ATPASE_E1_E2"/>
    <property type="match status" value="1"/>
</dbReference>
<comment type="similarity">
    <text evidence="2 14">Belongs to the cation transport ATPase (P-type) (TC 3.A.3) family. Type IB subfamily.</text>
</comment>